<comment type="caution">
    <text evidence="16">The sequence shown here is derived from an EMBL/GenBank/DDBJ whole genome shotgun (WGS) entry which is preliminary data.</text>
</comment>
<evidence type="ECO:0000256" key="6">
    <source>
        <dbReference type="ARBA" id="ARBA00022801"/>
    </source>
</evidence>
<dbReference type="InterPro" id="IPR001930">
    <property type="entry name" value="Peptidase_M1"/>
</dbReference>
<feature type="chain" id="PRO_5012466172" evidence="12">
    <location>
        <begin position="22"/>
        <end position="1041"/>
    </location>
</feature>
<dbReference type="GO" id="GO:0005615">
    <property type="term" value="C:extracellular space"/>
    <property type="evidence" value="ECO:0007669"/>
    <property type="project" value="TreeGrafter"/>
</dbReference>
<evidence type="ECO:0000259" key="15">
    <source>
        <dbReference type="Pfam" id="PF17900"/>
    </source>
</evidence>
<feature type="site" description="Transition state stabilizer" evidence="11">
    <location>
        <position position="460"/>
    </location>
</feature>
<feature type="active site" description="Proton acceptor" evidence="9">
    <location>
        <position position="377"/>
    </location>
</feature>
<dbReference type="InterPro" id="IPR045357">
    <property type="entry name" value="Aminopeptidase_N-like_N"/>
</dbReference>
<evidence type="ECO:0000259" key="14">
    <source>
        <dbReference type="Pfam" id="PF11838"/>
    </source>
</evidence>
<keyword evidence="8" id="KW-0482">Metalloprotease</keyword>
<dbReference type="InterPro" id="IPR050344">
    <property type="entry name" value="Peptidase_M1_aminopeptidases"/>
</dbReference>
<evidence type="ECO:0000256" key="7">
    <source>
        <dbReference type="ARBA" id="ARBA00022833"/>
    </source>
</evidence>
<dbReference type="SUPFAM" id="SSF55486">
    <property type="entry name" value="Metalloproteases ('zincins'), catalytic domain"/>
    <property type="match status" value="1"/>
</dbReference>
<feature type="domain" description="ERAP1-like C-terminal" evidence="14">
    <location>
        <begin position="753"/>
        <end position="1017"/>
    </location>
</feature>
<keyword evidence="3 16" id="KW-0031">Aminopeptidase</keyword>
<dbReference type="GO" id="GO:0070006">
    <property type="term" value="F:metalloaminopeptidase activity"/>
    <property type="evidence" value="ECO:0007669"/>
    <property type="project" value="TreeGrafter"/>
</dbReference>
<dbReference type="InterPro" id="IPR014782">
    <property type="entry name" value="Peptidase_M1_dom"/>
</dbReference>
<evidence type="ECO:0000256" key="1">
    <source>
        <dbReference type="ARBA" id="ARBA00004609"/>
    </source>
</evidence>
<evidence type="ECO:0000256" key="12">
    <source>
        <dbReference type="SAM" id="SignalP"/>
    </source>
</evidence>
<evidence type="ECO:0000313" key="17">
    <source>
        <dbReference type="Proteomes" id="UP000198287"/>
    </source>
</evidence>
<dbReference type="CDD" id="cd09601">
    <property type="entry name" value="M1_APN-Q_like"/>
    <property type="match status" value="1"/>
</dbReference>
<dbReference type="OMA" id="WIPGENT"/>
<dbReference type="FunFam" id="1.10.390.10:FF:000006">
    <property type="entry name" value="Puromycin-sensitive aminopeptidase"/>
    <property type="match status" value="1"/>
</dbReference>
<evidence type="ECO:0000256" key="2">
    <source>
        <dbReference type="ARBA" id="ARBA00010136"/>
    </source>
</evidence>
<gene>
    <name evidence="16" type="ORF">Fcan01_10532</name>
</gene>
<dbReference type="EMBL" id="LNIX01000005">
    <property type="protein sequence ID" value="OXA54970.1"/>
    <property type="molecule type" value="Genomic_DNA"/>
</dbReference>
<dbReference type="InterPro" id="IPR042097">
    <property type="entry name" value="Aminopeptidase_N-like_N_sf"/>
</dbReference>
<dbReference type="Gene3D" id="1.25.50.20">
    <property type="match status" value="1"/>
</dbReference>
<comment type="similarity">
    <text evidence="2">Belongs to the peptidase M1 family.</text>
</comment>
<evidence type="ECO:0000256" key="9">
    <source>
        <dbReference type="PIRSR" id="PIRSR634016-1"/>
    </source>
</evidence>
<dbReference type="GO" id="GO:0005737">
    <property type="term" value="C:cytoplasm"/>
    <property type="evidence" value="ECO:0007669"/>
    <property type="project" value="TreeGrafter"/>
</dbReference>
<dbReference type="Proteomes" id="UP000198287">
    <property type="component" value="Unassembled WGS sequence"/>
</dbReference>
<feature type="signal peptide" evidence="12">
    <location>
        <begin position="1"/>
        <end position="21"/>
    </location>
</feature>
<evidence type="ECO:0000313" key="16">
    <source>
        <dbReference type="EMBL" id="OXA54970.1"/>
    </source>
</evidence>
<keyword evidence="4" id="KW-0645">Protease</keyword>
<evidence type="ECO:0000256" key="10">
    <source>
        <dbReference type="PIRSR" id="PIRSR634016-3"/>
    </source>
</evidence>
<evidence type="ECO:0000259" key="13">
    <source>
        <dbReference type="Pfam" id="PF01433"/>
    </source>
</evidence>
<feature type="binding site" evidence="10">
    <location>
        <position position="376"/>
    </location>
    <ligand>
        <name>Zn(2+)</name>
        <dbReference type="ChEBI" id="CHEBI:29105"/>
        <note>catalytic</note>
    </ligand>
</feature>
<reference evidence="16 17" key="1">
    <citation type="submission" date="2015-12" db="EMBL/GenBank/DDBJ databases">
        <title>The genome of Folsomia candida.</title>
        <authorList>
            <person name="Faddeeva A."/>
            <person name="Derks M.F."/>
            <person name="Anvar Y."/>
            <person name="Smit S."/>
            <person name="Van Straalen N."/>
            <person name="Roelofs D."/>
        </authorList>
    </citation>
    <scope>NUCLEOTIDE SEQUENCE [LARGE SCALE GENOMIC DNA]</scope>
    <source>
        <strain evidence="16 17">VU population</strain>
        <tissue evidence="16">Whole body</tissue>
    </source>
</reference>
<protein>
    <submittedName>
        <fullName evidence="16">Aminopeptidase N</fullName>
    </submittedName>
</protein>
<accession>A0A226EBZ7</accession>
<dbReference type="GO" id="GO:0008270">
    <property type="term" value="F:zinc ion binding"/>
    <property type="evidence" value="ECO:0007669"/>
    <property type="project" value="InterPro"/>
</dbReference>
<evidence type="ECO:0000256" key="11">
    <source>
        <dbReference type="PIRSR" id="PIRSR634016-4"/>
    </source>
</evidence>
<comment type="cofactor">
    <cofactor evidence="10">
        <name>Zn(2+)</name>
        <dbReference type="ChEBI" id="CHEBI:29105"/>
    </cofactor>
    <text evidence="10">Binds 1 zinc ion per subunit.</text>
</comment>
<dbReference type="GO" id="GO:0006508">
    <property type="term" value="P:proteolysis"/>
    <property type="evidence" value="ECO:0007669"/>
    <property type="project" value="UniProtKB-KW"/>
</dbReference>
<keyword evidence="5 10" id="KW-0479">Metal-binding</keyword>
<evidence type="ECO:0000256" key="8">
    <source>
        <dbReference type="ARBA" id="ARBA00023049"/>
    </source>
</evidence>
<evidence type="ECO:0000256" key="4">
    <source>
        <dbReference type="ARBA" id="ARBA00022670"/>
    </source>
</evidence>
<dbReference type="Pfam" id="PF01433">
    <property type="entry name" value="Peptidase_M1"/>
    <property type="match status" value="1"/>
</dbReference>
<name>A0A226EBZ7_FOLCA</name>
<dbReference type="SUPFAM" id="SSF63737">
    <property type="entry name" value="Leukotriene A4 hydrolase N-terminal domain"/>
    <property type="match status" value="1"/>
</dbReference>
<dbReference type="GO" id="GO:0005886">
    <property type="term" value="C:plasma membrane"/>
    <property type="evidence" value="ECO:0007669"/>
    <property type="project" value="UniProtKB-SubCell"/>
</dbReference>
<organism evidence="16 17">
    <name type="scientific">Folsomia candida</name>
    <name type="common">Springtail</name>
    <dbReference type="NCBI Taxonomy" id="158441"/>
    <lineage>
        <taxon>Eukaryota</taxon>
        <taxon>Metazoa</taxon>
        <taxon>Ecdysozoa</taxon>
        <taxon>Arthropoda</taxon>
        <taxon>Hexapoda</taxon>
        <taxon>Collembola</taxon>
        <taxon>Entomobryomorpha</taxon>
        <taxon>Isotomoidea</taxon>
        <taxon>Isotomidae</taxon>
        <taxon>Proisotominae</taxon>
        <taxon>Folsomia</taxon>
    </lineage>
</organism>
<dbReference type="Gene3D" id="1.10.390.10">
    <property type="entry name" value="Neutral Protease Domain 2"/>
    <property type="match status" value="1"/>
</dbReference>
<dbReference type="PRINTS" id="PR00756">
    <property type="entry name" value="ALADIPTASE"/>
</dbReference>
<comment type="subcellular location">
    <subcellularLocation>
        <location evidence="1">Cell membrane</location>
        <topology evidence="1">Lipid-anchor</topology>
        <topology evidence="1">GPI-anchor</topology>
    </subcellularLocation>
</comment>
<proteinExistence type="inferred from homology"/>
<dbReference type="InterPro" id="IPR034016">
    <property type="entry name" value="M1_APN-typ"/>
</dbReference>
<keyword evidence="17" id="KW-1185">Reference proteome</keyword>
<feature type="binding site" evidence="10">
    <location>
        <position position="399"/>
    </location>
    <ligand>
        <name>Zn(2+)</name>
        <dbReference type="ChEBI" id="CHEBI:29105"/>
        <note>catalytic</note>
    </ligand>
</feature>
<dbReference type="GO" id="GO:0043171">
    <property type="term" value="P:peptide catabolic process"/>
    <property type="evidence" value="ECO:0007669"/>
    <property type="project" value="TreeGrafter"/>
</dbReference>
<dbReference type="Gene3D" id="2.60.40.1730">
    <property type="entry name" value="tricorn interacting facor f3 domain"/>
    <property type="match status" value="1"/>
</dbReference>
<keyword evidence="7 10" id="KW-0862">Zinc</keyword>
<dbReference type="AlphaFoldDB" id="A0A226EBZ7"/>
<dbReference type="OrthoDB" id="10031169at2759"/>
<feature type="binding site" evidence="10">
    <location>
        <position position="380"/>
    </location>
    <ligand>
        <name>Zn(2+)</name>
        <dbReference type="ChEBI" id="CHEBI:29105"/>
        <note>catalytic</note>
    </ligand>
</feature>
<dbReference type="Gene3D" id="2.60.40.1910">
    <property type="match status" value="1"/>
</dbReference>
<feature type="domain" description="Aminopeptidase N-like N-terminal" evidence="15">
    <location>
        <begin position="64"/>
        <end position="265"/>
    </location>
</feature>
<dbReference type="InterPro" id="IPR024571">
    <property type="entry name" value="ERAP1-like_C_dom"/>
</dbReference>
<evidence type="ECO:0000256" key="5">
    <source>
        <dbReference type="ARBA" id="ARBA00022723"/>
    </source>
</evidence>
<evidence type="ECO:0000256" key="3">
    <source>
        <dbReference type="ARBA" id="ARBA00022438"/>
    </source>
</evidence>
<keyword evidence="6" id="KW-0378">Hydrolase</keyword>
<dbReference type="PANTHER" id="PTHR11533">
    <property type="entry name" value="PROTEASE M1 ZINC METALLOPROTEASE"/>
    <property type="match status" value="1"/>
</dbReference>
<keyword evidence="12" id="KW-0732">Signal</keyword>
<sequence length="1041" mass="115500">MMASFAKVLPILPFFIALVSAQVPLQLDPPHPNDGTPLNFPSQSVVPQGDEISPLYRLNGTIIPSNYELELLVLLDNDPAYGAQFTAPGKVRIDITPTIATGLITLHSYLPVINESSIQVTKPDQPDLVIEVTQTSNETEGVVQFYSISLNTILNPGQLYQLYIEFVAPISTNILNGLYLSTYVDPVSGETKRLAATQMESIHARKLFPCFDEPELKATIDLSIIRKFNYSSLANANLLSSTADQTRPGFIIDKYNKTVPMSTYLFAMVVSDFTFAEADPPTFGGKPVRAYAPPYLIARGGGNYSAQVSAELLQFFDDYFQFPYPLEKMDSAAVPQFGAGAMENYGLNLYSEGLLMYYDGETLESNRNSITSVLSHELGHQNFGNLVSLNWWTQIWLNEGFATYVANLGVDAVRPEFRARESTIGQLQNSMVADAQPNSHPLQNNVHPTAPDAHVGAITYDKGASINRMTEKFLTEVTFQKGLQYYLQDMKYQGAHSDDLFRNLDIAAAEDNRLPVGLTVKSILDTWTLQRGHPLVYVSATGPNSIQITQMRYVHTDDPSDTLWYLPVTVVSQDVPTLPNHVPQLWINSSTTSATFTDVDTSKWIMINQDATGYYRVIYTLSLETLIREQLNANASVITPLSRSQLLDDYFVMAFRMVSDKKSPGRPKSVSSTERLQKLEEPIIRDPRLKLSYLADKMGVPKPTICSTLTEDLDDNAPTNTSLVSRAAADEKRFTVINHPPYSPALTLNGIAIQTALDLTTYLAQEDHFTVWDVIFRHLQKTHNLLSASDSYQAWRAYLLPRLEQALLKVGIPDSPDHIGIAAIYRAKLLDWACSMQLPQCYNFAQQLFTEWAANPAINPVNINAQAVLHCAIVASGPRTAYDFTFSRYLEVPQGSPVKPRLLNGLGCSQDTVTLQDLIEKAMNTSSSLVRSDAVTAIQRVAMNKLGKPLVFTLLETRLAEVIATLGEGSLNPVERIVSTLVASLTSQADFNRLATFIVDNGEILLPINDSLQASVATMRANMEWMEEYGNSIVNWLEMQP</sequence>
<dbReference type="InterPro" id="IPR027268">
    <property type="entry name" value="Peptidase_M4/M1_CTD_sf"/>
</dbReference>
<dbReference type="PANTHER" id="PTHR11533:SF294">
    <property type="entry name" value="THYROTROPIN-RELEASING HORMONE-DEGRADING ECTOENZYME"/>
    <property type="match status" value="1"/>
</dbReference>
<dbReference type="GO" id="GO:0042277">
    <property type="term" value="F:peptide binding"/>
    <property type="evidence" value="ECO:0007669"/>
    <property type="project" value="TreeGrafter"/>
</dbReference>
<dbReference type="Pfam" id="PF17900">
    <property type="entry name" value="Peptidase_M1_N"/>
    <property type="match status" value="1"/>
</dbReference>
<feature type="domain" description="Peptidase M1 membrane alanine aminopeptidase" evidence="13">
    <location>
        <begin position="304"/>
        <end position="527"/>
    </location>
</feature>
<dbReference type="Pfam" id="PF11838">
    <property type="entry name" value="ERAP1_C"/>
    <property type="match status" value="1"/>
</dbReference>